<dbReference type="EMBL" id="CP016020">
    <property type="protein sequence ID" value="APH04990.1"/>
    <property type="molecule type" value="Genomic_DNA"/>
</dbReference>
<evidence type="ECO:0000256" key="8">
    <source>
        <dbReference type="SAM" id="Phobius"/>
    </source>
</evidence>
<feature type="transmembrane region" description="Helical" evidence="8">
    <location>
        <begin position="127"/>
        <end position="145"/>
    </location>
</feature>
<sequence length="488" mass="54174">MEAAVWVIILPLLTSFILGISKLYFKRTLTPLVIGSAIIYLFLLLIVINHSDPPKVYSVGGWGRLGIYLMVDPFSALFLFIIALLLLPVLIFSLKYIKIHKHIYFIFIYLLTAGISGMVLTADLFNLYVFLEVSSLSSIALSVLKNTDKGIEGTFKYIVTSTIGSFFILLATILTYDVTGTLNMAEISLEFTEVPFKLRSALMAFFVFGYSIKIGLIPLHAWLPDAYEDSPIPYNVLSSGLVMKSAVYALIKVLYIIFGLDFLHESGMLHIGVLWGVMTFITAHLLAFQQSNLIRLLAYSSIAQISYITIGLFVGSEGGLIGGTFHILNHAIMKGTLFFVVAIFHYSLSAVDIKDIKGLGYKFPLLSFIFVVASLAIVGLPPFNGFISKWLIVEAALESGFVYAAFFILVGTFLSLTYYLKVIITLYTKNEKEILIDEPTLSLRLPTIFLGSLCLLFGIVPSLPLSLIHKVPNYLLNHEDYIRILLGG</sequence>
<evidence type="ECO:0000256" key="2">
    <source>
        <dbReference type="ARBA" id="ARBA00005346"/>
    </source>
</evidence>
<feature type="domain" description="NADH:quinone oxidoreductase/Mrp antiporter transmembrane" evidence="9">
    <location>
        <begin position="123"/>
        <end position="415"/>
    </location>
</feature>
<dbReference type="OrthoDB" id="9811718at2"/>
<evidence type="ECO:0000256" key="3">
    <source>
        <dbReference type="ARBA" id="ARBA00022475"/>
    </source>
</evidence>
<dbReference type="RefSeq" id="WP_072579783.1">
    <property type="nucleotide sequence ID" value="NZ_CP016020.1"/>
</dbReference>
<dbReference type="PANTHER" id="PTHR42703">
    <property type="entry name" value="NADH DEHYDROGENASE"/>
    <property type="match status" value="1"/>
</dbReference>
<keyword evidence="5 8" id="KW-1133">Transmembrane helix</keyword>
<feature type="transmembrane region" description="Helical" evidence="8">
    <location>
        <begin position="359"/>
        <end position="380"/>
    </location>
</feature>
<protein>
    <submittedName>
        <fullName evidence="10">NADH dehydrogenase</fullName>
    </submittedName>
</protein>
<evidence type="ECO:0000313" key="11">
    <source>
        <dbReference type="Proteomes" id="UP000181936"/>
    </source>
</evidence>
<evidence type="ECO:0000256" key="4">
    <source>
        <dbReference type="ARBA" id="ARBA00022692"/>
    </source>
</evidence>
<feature type="transmembrane region" description="Helical" evidence="8">
    <location>
        <begin position="103"/>
        <end position="121"/>
    </location>
</feature>
<feature type="transmembrane region" description="Helical" evidence="8">
    <location>
        <begin position="201"/>
        <end position="222"/>
    </location>
</feature>
<name>A0A1L3MRM1_9BACI</name>
<evidence type="ECO:0000256" key="1">
    <source>
        <dbReference type="ARBA" id="ARBA00004651"/>
    </source>
</evidence>
<reference evidence="10 11" key="1">
    <citation type="journal article" date="2016" name="Sci. Rep.">
        <title>Complete genome sequence and transcriptomic analysis of a novel marine strain Bacillus weihaiensis reveals the mechanism of brown algae degradation.</title>
        <authorList>
            <person name="Zhu Y."/>
            <person name="Chen P."/>
            <person name="Bao Y."/>
            <person name="Men Y."/>
            <person name="Zeng Y."/>
            <person name="Yang J."/>
            <person name="Sun J."/>
            <person name="Sun Y."/>
        </authorList>
    </citation>
    <scope>NUCLEOTIDE SEQUENCE [LARGE SCALE GENOMIC DNA]</scope>
    <source>
        <strain evidence="10 11">Alg07</strain>
    </source>
</reference>
<feature type="transmembrane region" description="Helical" evidence="8">
    <location>
        <begin position="6"/>
        <end position="25"/>
    </location>
</feature>
<gene>
    <name evidence="10" type="ORF">A9C19_09640</name>
</gene>
<dbReference type="STRING" id="1547283.A9C19_09640"/>
<evidence type="ECO:0000313" key="10">
    <source>
        <dbReference type="EMBL" id="APH04990.1"/>
    </source>
</evidence>
<accession>A0A1L3MRM1</accession>
<dbReference type="GO" id="GO:0005886">
    <property type="term" value="C:plasma membrane"/>
    <property type="evidence" value="ECO:0007669"/>
    <property type="project" value="UniProtKB-SubCell"/>
</dbReference>
<feature type="transmembrane region" description="Helical" evidence="8">
    <location>
        <begin position="32"/>
        <end position="48"/>
    </location>
</feature>
<comment type="subcellular location">
    <subcellularLocation>
        <location evidence="1">Cell membrane</location>
        <topology evidence="1">Multi-pass membrane protein</topology>
    </subcellularLocation>
    <subcellularLocation>
        <location evidence="7">Membrane</location>
        <topology evidence="7">Multi-pass membrane protein</topology>
    </subcellularLocation>
</comment>
<dbReference type="Proteomes" id="UP000181936">
    <property type="component" value="Chromosome"/>
</dbReference>
<keyword evidence="4 7" id="KW-0812">Transmembrane</keyword>
<feature type="transmembrane region" description="Helical" evidence="8">
    <location>
        <begin position="400"/>
        <end position="420"/>
    </location>
</feature>
<feature type="transmembrane region" description="Helical" evidence="8">
    <location>
        <begin position="68"/>
        <end position="91"/>
    </location>
</feature>
<feature type="transmembrane region" description="Helical" evidence="8">
    <location>
        <begin position="296"/>
        <end position="315"/>
    </location>
</feature>
<dbReference type="PANTHER" id="PTHR42703:SF1">
    <property type="entry name" value="NA(+)_H(+) ANTIPORTER SUBUNIT D1"/>
    <property type="match status" value="1"/>
</dbReference>
<evidence type="ECO:0000256" key="7">
    <source>
        <dbReference type="RuleBase" id="RU000320"/>
    </source>
</evidence>
<feature type="transmembrane region" description="Helical" evidence="8">
    <location>
        <begin position="269"/>
        <end position="289"/>
    </location>
</feature>
<evidence type="ECO:0000256" key="6">
    <source>
        <dbReference type="ARBA" id="ARBA00023136"/>
    </source>
</evidence>
<feature type="transmembrane region" description="Helical" evidence="8">
    <location>
        <begin position="441"/>
        <end position="460"/>
    </location>
</feature>
<feature type="transmembrane region" description="Helical" evidence="8">
    <location>
        <begin position="234"/>
        <end position="257"/>
    </location>
</feature>
<feature type="transmembrane region" description="Helical" evidence="8">
    <location>
        <begin position="327"/>
        <end position="347"/>
    </location>
</feature>
<dbReference type="KEGG" id="bwh:A9C19_09640"/>
<dbReference type="InterPro" id="IPR001750">
    <property type="entry name" value="ND/Mrp_TM"/>
</dbReference>
<evidence type="ECO:0000256" key="5">
    <source>
        <dbReference type="ARBA" id="ARBA00022989"/>
    </source>
</evidence>
<dbReference type="AlphaFoldDB" id="A0A1L3MRM1"/>
<comment type="similarity">
    <text evidence="2">Belongs to the CPA3 antiporters (TC 2.A.63) subunit D family.</text>
</comment>
<dbReference type="Pfam" id="PF00361">
    <property type="entry name" value="Proton_antipo_M"/>
    <property type="match status" value="1"/>
</dbReference>
<organism evidence="10 11">
    <name type="scientific">Bacillus weihaiensis</name>
    <dbReference type="NCBI Taxonomy" id="1547283"/>
    <lineage>
        <taxon>Bacteria</taxon>
        <taxon>Bacillati</taxon>
        <taxon>Bacillota</taxon>
        <taxon>Bacilli</taxon>
        <taxon>Bacillales</taxon>
        <taxon>Bacillaceae</taxon>
        <taxon>Bacillus</taxon>
    </lineage>
</organism>
<feature type="transmembrane region" description="Helical" evidence="8">
    <location>
        <begin position="157"/>
        <end position="176"/>
    </location>
</feature>
<proteinExistence type="inferred from homology"/>
<keyword evidence="3" id="KW-1003">Cell membrane</keyword>
<keyword evidence="6 8" id="KW-0472">Membrane</keyword>
<dbReference type="PRINTS" id="PR01434">
    <property type="entry name" value="NADHDHGNASE5"/>
</dbReference>
<evidence type="ECO:0000259" key="9">
    <source>
        <dbReference type="Pfam" id="PF00361"/>
    </source>
</evidence>
<dbReference type="InterPro" id="IPR050586">
    <property type="entry name" value="CPA3_Na-H_Antiporter_D"/>
</dbReference>
<keyword evidence="11" id="KW-1185">Reference proteome</keyword>